<protein>
    <submittedName>
        <fullName evidence="2">Uncharacterized protein</fullName>
    </submittedName>
</protein>
<feature type="region of interest" description="Disordered" evidence="1">
    <location>
        <begin position="272"/>
        <end position="305"/>
    </location>
</feature>
<keyword evidence="3" id="KW-1185">Reference proteome</keyword>
<sequence length="511" mass="59183">MSPAPQFTPSQVHTCKPRRCIVHDKHGNYYCKQHAPFPTSSVDSIDETGNWQIARQYEYLNGFVPHLAVNARCNNDAKLLTNGRDTLNVAFYVTSYQTKKQGRKYNSSAVMAKTFQYHSQDVRNATIIRDLRDQQHLLLFCILHAMNREQELAAPMVVSYLMGWGDVICSHHYTNVYWSSFVAALLNVFHKLCCQSPSAPGDGEPVNHSQRCSYPVECSSENLQHSSLLNVDKEGKFTVKKQVTDYCCRGEELGDYNIVHFFKETYEERIAQSRKAQPDHEQPESVDDEDDSGDRQRQPRSRYLPTHPKFDAVRRVVRVTGHNTLPNFIGPWFPWKDNDVCQDYYFASMFMLFRPWRNLNLDLKHDQESWGDAFKRMEETMNMHDRRMLGNIQYYYQCKEATDSERSTEIPQERDEDQMGEPIHALWVHVVESMLTIATADAQEDVEDELSFTSPNVDQETIHGRLAVEAGMIAGIFAEEYLEDQCYSLQTTCSRPMPSFRHATKEDEEFL</sequence>
<proteinExistence type="predicted"/>
<organism evidence="2 3">
    <name type="scientific">Boletus reticuloceps</name>
    <dbReference type="NCBI Taxonomy" id="495285"/>
    <lineage>
        <taxon>Eukaryota</taxon>
        <taxon>Fungi</taxon>
        <taxon>Dikarya</taxon>
        <taxon>Basidiomycota</taxon>
        <taxon>Agaricomycotina</taxon>
        <taxon>Agaricomycetes</taxon>
        <taxon>Agaricomycetidae</taxon>
        <taxon>Boletales</taxon>
        <taxon>Boletineae</taxon>
        <taxon>Boletaceae</taxon>
        <taxon>Boletoideae</taxon>
        <taxon>Boletus</taxon>
    </lineage>
</organism>
<dbReference type="EMBL" id="JAGFBS010000039">
    <property type="protein sequence ID" value="KAG6371122.1"/>
    <property type="molecule type" value="Genomic_DNA"/>
</dbReference>
<dbReference type="OrthoDB" id="3054702at2759"/>
<gene>
    <name evidence="2" type="ORF">JVT61DRAFT_9882</name>
</gene>
<evidence type="ECO:0000256" key="1">
    <source>
        <dbReference type="SAM" id="MobiDB-lite"/>
    </source>
</evidence>
<dbReference type="Proteomes" id="UP000683000">
    <property type="component" value="Unassembled WGS sequence"/>
</dbReference>
<name>A0A8I2YFW2_9AGAM</name>
<reference evidence="2" key="1">
    <citation type="submission" date="2021-03" db="EMBL/GenBank/DDBJ databases">
        <title>Evolutionary innovations through gain and loss of genes in the ectomycorrhizal Boletales.</title>
        <authorList>
            <person name="Wu G."/>
            <person name="Miyauchi S."/>
            <person name="Morin E."/>
            <person name="Yang Z.-L."/>
            <person name="Xu J."/>
            <person name="Martin F.M."/>
        </authorList>
    </citation>
    <scope>NUCLEOTIDE SEQUENCE</scope>
    <source>
        <strain evidence="2">BR01</strain>
    </source>
</reference>
<feature type="compositionally biased region" description="Basic and acidic residues" evidence="1">
    <location>
        <begin position="272"/>
        <end position="283"/>
    </location>
</feature>
<comment type="caution">
    <text evidence="2">The sequence shown here is derived from an EMBL/GenBank/DDBJ whole genome shotgun (WGS) entry which is preliminary data.</text>
</comment>
<evidence type="ECO:0000313" key="2">
    <source>
        <dbReference type="EMBL" id="KAG6371122.1"/>
    </source>
</evidence>
<evidence type="ECO:0000313" key="3">
    <source>
        <dbReference type="Proteomes" id="UP000683000"/>
    </source>
</evidence>
<dbReference type="AlphaFoldDB" id="A0A8I2YFW2"/>
<accession>A0A8I2YFW2</accession>